<sequence length="101" mass="10903">MSFGDGNVRQPPLPPGLRRLHALPSPQPIPRLPGKPGQRADPAGPWSGWSIESVAARTSSPIFLGLILLMNSPLSIDVQGVGKNRQAGAQLAHRWRRCKVL</sequence>
<evidence type="ECO:0000256" key="1">
    <source>
        <dbReference type="SAM" id="MobiDB-lite"/>
    </source>
</evidence>
<dbReference type="EMBL" id="CAJGYO010000014">
    <property type="protein sequence ID" value="CAD6266850.1"/>
    <property type="molecule type" value="Genomic_DNA"/>
</dbReference>
<keyword evidence="3" id="KW-1185">Reference proteome</keyword>
<evidence type="ECO:0000313" key="2">
    <source>
        <dbReference type="EMBL" id="CAD6266850.1"/>
    </source>
</evidence>
<organism evidence="2 3">
    <name type="scientific">Miscanthus lutarioriparius</name>
    <dbReference type="NCBI Taxonomy" id="422564"/>
    <lineage>
        <taxon>Eukaryota</taxon>
        <taxon>Viridiplantae</taxon>
        <taxon>Streptophyta</taxon>
        <taxon>Embryophyta</taxon>
        <taxon>Tracheophyta</taxon>
        <taxon>Spermatophyta</taxon>
        <taxon>Magnoliopsida</taxon>
        <taxon>Liliopsida</taxon>
        <taxon>Poales</taxon>
        <taxon>Poaceae</taxon>
        <taxon>PACMAD clade</taxon>
        <taxon>Panicoideae</taxon>
        <taxon>Andropogonodae</taxon>
        <taxon>Andropogoneae</taxon>
        <taxon>Saccharinae</taxon>
        <taxon>Miscanthus</taxon>
    </lineage>
</organism>
<dbReference type="Proteomes" id="UP000604825">
    <property type="component" value="Unassembled WGS sequence"/>
</dbReference>
<dbReference type="AlphaFoldDB" id="A0A811R9Y4"/>
<comment type="caution">
    <text evidence="2">The sequence shown here is derived from an EMBL/GenBank/DDBJ whole genome shotgun (WGS) entry which is preliminary data.</text>
</comment>
<reference evidence="2" key="1">
    <citation type="submission" date="2020-10" db="EMBL/GenBank/DDBJ databases">
        <authorList>
            <person name="Han B."/>
            <person name="Lu T."/>
            <person name="Zhao Q."/>
            <person name="Huang X."/>
            <person name="Zhao Y."/>
        </authorList>
    </citation>
    <scope>NUCLEOTIDE SEQUENCE</scope>
</reference>
<feature type="region of interest" description="Disordered" evidence="1">
    <location>
        <begin position="1"/>
        <end position="47"/>
    </location>
</feature>
<accession>A0A811R9Y4</accession>
<protein>
    <submittedName>
        <fullName evidence="2">Uncharacterized protein</fullName>
    </submittedName>
</protein>
<name>A0A811R9Y4_9POAL</name>
<evidence type="ECO:0000313" key="3">
    <source>
        <dbReference type="Proteomes" id="UP000604825"/>
    </source>
</evidence>
<proteinExistence type="predicted"/>
<gene>
    <name evidence="2" type="ORF">NCGR_LOCUS50155</name>
</gene>